<dbReference type="Gramene" id="KGN47619">
    <property type="protein sequence ID" value="KGN47619"/>
    <property type="gene ID" value="Csa_6G365190"/>
</dbReference>
<reference evidence="1 2" key="3">
    <citation type="journal article" date="2010" name="BMC Genomics">
        <title>Transcriptome sequencing and comparative analysis of cucumber flowers with different sex types.</title>
        <authorList>
            <person name="Guo S."/>
            <person name="Zheng Y."/>
            <person name="Joung J.G."/>
            <person name="Liu S."/>
            <person name="Zhang Z."/>
            <person name="Crasta O.R."/>
            <person name="Sobral B.W."/>
            <person name="Xu Y."/>
            <person name="Huang S."/>
            <person name="Fei Z."/>
        </authorList>
    </citation>
    <scope>NUCLEOTIDE SEQUENCE [LARGE SCALE GENOMIC DNA]</scope>
    <source>
        <strain evidence="2">cv. 9930</strain>
    </source>
</reference>
<reference evidence="1 2" key="1">
    <citation type="journal article" date="2009" name="Nat. Genet.">
        <title>The genome of the cucumber, Cucumis sativus L.</title>
        <authorList>
            <person name="Huang S."/>
            <person name="Li R."/>
            <person name="Zhang Z."/>
            <person name="Li L."/>
            <person name="Gu X."/>
            <person name="Fan W."/>
            <person name="Lucas W.J."/>
            <person name="Wang X."/>
            <person name="Xie B."/>
            <person name="Ni P."/>
            <person name="Ren Y."/>
            <person name="Zhu H."/>
            <person name="Li J."/>
            <person name="Lin K."/>
            <person name="Jin W."/>
            <person name="Fei Z."/>
            <person name="Li G."/>
            <person name="Staub J."/>
            <person name="Kilian A."/>
            <person name="van der Vossen E.A."/>
            <person name="Wu Y."/>
            <person name="Guo J."/>
            <person name="He J."/>
            <person name="Jia Z."/>
            <person name="Ren Y."/>
            <person name="Tian G."/>
            <person name="Lu Y."/>
            <person name="Ruan J."/>
            <person name="Qian W."/>
            <person name="Wang M."/>
            <person name="Huang Q."/>
            <person name="Li B."/>
            <person name="Xuan Z."/>
            <person name="Cao J."/>
            <person name="Asan"/>
            <person name="Wu Z."/>
            <person name="Zhang J."/>
            <person name="Cai Q."/>
            <person name="Bai Y."/>
            <person name="Zhao B."/>
            <person name="Han Y."/>
            <person name="Li Y."/>
            <person name="Li X."/>
            <person name="Wang S."/>
            <person name="Shi Q."/>
            <person name="Liu S."/>
            <person name="Cho W.K."/>
            <person name="Kim J.Y."/>
            <person name="Xu Y."/>
            <person name="Heller-Uszynska K."/>
            <person name="Miao H."/>
            <person name="Cheng Z."/>
            <person name="Zhang S."/>
            <person name="Wu J."/>
            <person name="Yang Y."/>
            <person name="Kang H."/>
            <person name="Li M."/>
            <person name="Liang H."/>
            <person name="Ren X."/>
            <person name="Shi Z."/>
            <person name="Wen M."/>
            <person name="Jian M."/>
            <person name="Yang H."/>
            <person name="Zhang G."/>
            <person name="Yang Z."/>
            <person name="Chen R."/>
            <person name="Liu S."/>
            <person name="Li J."/>
            <person name="Ma L."/>
            <person name="Liu H."/>
            <person name="Zhou Y."/>
            <person name="Zhao J."/>
            <person name="Fang X."/>
            <person name="Li G."/>
            <person name="Fang L."/>
            <person name="Li Y."/>
            <person name="Liu D."/>
            <person name="Zheng H."/>
            <person name="Zhang Y."/>
            <person name="Qin N."/>
            <person name="Li Z."/>
            <person name="Yang G."/>
            <person name="Yang S."/>
            <person name="Bolund L."/>
            <person name="Kristiansen K."/>
            <person name="Zheng H."/>
            <person name="Li S."/>
            <person name="Zhang X."/>
            <person name="Yang H."/>
            <person name="Wang J."/>
            <person name="Sun R."/>
            <person name="Zhang B."/>
            <person name="Jiang S."/>
            <person name="Wang J."/>
            <person name="Du Y."/>
            <person name="Li S."/>
        </authorList>
    </citation>
    <scope>NUCLEOTIDE SEQUENCE [LARGE SCALE GENOMIC DNA]</scope>
    <source>
        <strain evidence="2">cv. 9930</strain>
    </source>
</reference>
<evidence type="ECO:0000313" key="1">
    <source>
        <dbReference type="EMBL" id="KGN47619.1"/>
    </source>
</evidence>
<gene>
    <name evidence="1" type="ORF">Csa_6G365190</name>
</gene>
<accession>A0A0A0KFK9</accession>
<reference evidence="1 2" key="2">
    <citation type="journal article" date="2009" name="PLoS ONE">
        <title>An integrated genetic and cytogenetic map of the cucumber genome.</title>
        <authorList>
            <person name="Ren Y."/>
            <person name="Zhang Z."/>
            <person name="Liu J."/>
            <person name="Staub J.E."/>
            <person name="Han Y."/>
            <person name="Cheng Z."/>
            <person name="Li X."/>
            <person name="Lu J."/>
            <person name="Miao H."/>
            <person name="Kang H."/>
            <person name="Xie B."/>
            <person name="Gu X."/>
            <person name="Wang X."/>
            <person name="Du Y."/>
            <person name="Jin W."/>
            <person name="Huang S."/>
        </authorList>
    </citation>
    <scope>NUCLEOTIDE SEQUENCE [LARGE SCALE GENOMIC DNA]</scope>
    <source>
        <strain evidence="2">cv. 9930</strain>
    </source>
</reference>
<evidence type="ECO:0000313" key="2">
    <source>
        <dbReference type="Proteomes" id="UP000029981"/>
    </source>
</evidence>
<proteinExistence type="predicted"/>
<dbReference type="EMBL" id="CM002927">
    <property type="protein sequence ID" value="KGN47619.1"/>
    <property type="molecule type" value="Genomic_DNA"/>
</dbReference>
<dbReference type="Proteomes" id="UP000029981">
    <property type="component" value="Chromosome 6"/>
</dbReference>
<name>A0A0A0KFK9_CUCSA</name>
<dbReference type="AlphaFoldDB" id="A0A0A0KFK9"/>
<organism evidence="1 2">
    <name type="scientific">Cucumis sativus</name>
    <name type="common">Cucumber</name>
    <dbReference type="NCBI Taxonomy" id="3659"/>
    <lineage>
        <taxon>Eukaryota</taxon>
        <taxon>Viridiplantae</taxon>
        <taxon>Streptophyta</taxon>
        <taxon>Embryophyta</taxon>
        <taxon>Tracheophyta</taxon>
        <taxon>Spermatophyta</taxon>
        <taxon>Magnoliopsida</taxon>
        <taxon>eudicotyledons</taxon>
        <taxon>Gunneridae</taxon>
        <taxon>Pentapetalae</taxon>
        <taxon>rosids</taxon>
        <taxon>fabids</taxon>
        <taxon>Cucurbitales</taxon>
        <taxon>Cucurbitaceae</taxon>
        <taxon>Benincaseae</taxon>
        <taxon>Cucumis</taxon>
    </lineage>
</organism>
<reference evidence="1 2" key="4">
    <citation type="journal article" date="2011" name="BMC Genomics">
        <title>RNA-Seq improves annotation of protein-coding genes in the cucumber genome.</title>
        <authorList>
            <person name="Li Z."/>
            <person name="Zhang Z."/>
            <person name="Yan P."/>
            <person name="Huang S."/>
            <person name="Fei Z."/>
            <person name="Lin K."/>
        </authorList>
    </citation>
    <scope>NUCLEOTIDE SEQUENCE [LARGE SCALE GENOMIC DNA]</scope>
    <source>
        <strain evidence="2">cv. 9930</strain>
    </source>
</reference>
<protein>
    <submittedName>
        <fullName evidence="1">Uncharacterized protein</fullName>
    </submittedName>
</protein>
<keyword evidence="2" id="KW-1185">Reference proteome</keyword>
<sequence>MTETEVGVDGDRCWRVVSVEIDGVWREMYNGNGGGAHLDGIIVATAIDGACYGFSQGPITVIGTIRLQPIPLLQHYYESLPLSTIGDEMR</sequence>